<feature type="signal peptide" evidence="2">
    <location>
        <begin position="1"/>
        <end position="22"/>
    </location>
</feature>
<feature type="chain" id="PRO_5045369507" evidence="2">
    <location>
        <begin position="23"/>
        <end position="125"/>
    </location>
</feature>
<dbReference type="InterPro" id="IPR024572">
    <property type="entry name" value="RcnB"/>
</dbReference>
<proteinExistence type="predicted"/>
<keyword evidence="2" id="KW-0732">Signal</keyword>
<name>A0ABT6J7Q4_9GAMM</name>
<dbReference type="Gene3D" id="3.10.450.160">
    <property type="entry name" value="inner membrane protein cigr"/>
    <property type="match status" value="1"/>
</dbReference>
<dbReference type="RefSeq" id="WP_280573848.1">
    <property type="nucleotide sequence ID" value="NZ_JARXRM010000028.1"/>
</dbReference>
<evidence type="ECO:0000256" key="2">
    <source>
        <dbReference type="SAM" id="SignalP"/>
    </source>
</evidence>
<comment type="caution">
    <text evidence="3">The sequence shown here is derived from an EMBL/GenBank/DDBJ whole genome shotgun (WGS) entry which is preliminary data.</text>
</comment>
<dbReference type="EMBL" id="JARXRM010000028">
    <property type="protein sequence ID" value="MDH5822850.1"/>
    <property type="molecule type" value="Genomic_DNA"/>
</dbReference>
<reference evidence="3 4" key="1">
    <citation type="submission" date="2023-04" db="EMBL/GenBank/DDBJ databases">
        <title>Luteimonas endophyticus RD2P54.</title>
        <authorList>
            <person name="Sun J.-Q."/>
        </authorList>
    </citation>
    <scope>NUCLEOTIDE SEQUENCE [LARGE SCALE GENOMIC DNA]</scope>
    <source>
        <strain evidence="3 4">RD2P54</strain>
    </source>
</reference>
<evidence type="ECO:0000313" key="3">
    <source>
        <dbReference type="EMBL" id="MDH5822850.1"/>
    </source>
</evidence>
<protein>
    <submittedName>
        <fullName evidence="3">RcnB family protein</fullName>
    </submittedName>
</protein>
<evidence type="ECO:0000313" key="4">
    <source>
        <dbReference type="Proteomes" id="UP001156940"/>
    </source>
</evidence>
<dbReference type="Pfam" id="PF11776">
    <property type="entry name" value="RcnB"/>
    <property type="match status" value="1"/>
</dbReference>
<keyword evidence="4" id="KW-1185">Reference proteome</keyword>
<sequence length="125" mass="13915">MNHHILAASLAALALASSPALADRDKSRDRGGHGGPPVHAQAHGDNPPKAHGRHDNGRHLGWQKQAWRRGERFPLEHLEPAHYIDDYHAYRLDSPPRGHRWVRPDADRYLLVETATGLIVEALGD</sequence>
<gene>
    <name evidence="3" type="ORF">QFW77_07560</name>
</gene>
<feature type="compositionally biased region" description="Basic and acidic residues" evidence="1">
    <location>
        <begin position="22"/>
        <end position="32"/>
    </location>
</feature>
<organism evidence="3 4">
    <name type="scientific">Luteimonas endophytica</name>
    <dbReference type="NCBI Taxonomy" id="3042023"/>
    <lineage>
        <taxon>Bacteria</taxon>
        <taxon>Pseudomonadati</taxon>
        <taxon>Pseudomonadota</taxon>
        <taxon>Gammaproteobacteria</taxon>
        <taxon>Lysobacterales</taxon>
        <taxon>Lysobacteraceae</taxon>
        <taxon>Luteimonas</taxon>
    </lineage>
</organism>
<accession>A0ABT6J7Q4</accession>
<evidence type="ECO:0000256" key="1">
    <source>
        <dbReference type="SAM" id="MobiDB-lite"/>
    </source>
</evidence>
<feature type="region of interest" description="Disordered" evidence="1">
    <location>
        <begin position="18"/>
        <end position="63"/>
    </location>
</feature>
<dbReference type="Proteomes" id="UP001156940">
    <property type="component" value="Unassembled WGS sequence"/>
</dbReference>